<reference evidence="2 3" key="1">
    <citation type="submission" date="2019-07" db="EMBL/GenBank/DDBJ databases">
        <title>Whole genome shotgun sequence of Cellulomonas hominis NBRC 16055.</title>
        <authorList>
            <person name="Hosoyama A."/>
            <person name="Uohara A."/>
            <person name="Ohji S."/>
            <person name="Ichikawa N."/>
        </authorList>
    </citation>
    <scope>NUCLEOTIDE SEQUENCE [LARGE SCALE GENOMIC DNA]</scope>
    <source>
        <strain evidence="2 3">NBRC 16055</strain>
    </source>
</reference>
<evidence type="ECO:0008006" key="4">
    <source>
        <dbReference type="Google" id="ProtNLM"/>
    </source>
</evidence>
<name>A0A511FEH3_9CELL</name>
<keyword evidence="3" id="KW-1185">Reference proteome</keyword>
<dbReference type="AlphaFoldDB" id="A0A511FEH3"/>
<comment type="caution">
    <text evidence="2">The sequence shown here is derived from an EMBL/GenBank/DDBJ whole genome shotgun (WGS) entry which is preliminary data.</text>
</comment>
<dbReference type="InterPro" id="IPR021412">
    <property type="entry name" value="DUF3052"/>
</dbReference>
<dbReference type="Pfam" id="PF11253">
    <property type="entry name" value="DUF3052"/>
    <property type="match status" value="1"/>
</dbReference>
<proteinExistence type="predicted"/>
<protein>
    <recommendedName>
        <fullName evidence="4">DUF3052 domain-containing protein</fullName>
    </recommendedName>
</protein>
<organism evidence="2 3">
    <name type="scientific">Cellulomonas hominis</name>
    <dbReference type="NCBI Taxonomy" id="156981"/>
    <lineage>
        <taxon>Bacteria</taxon>
        <taxon>Bacillati</taxon>
        <taxon>Actinomycetota</taxon>
        <taxon>Actinomycetes</taxon>
        <taxon>Micrococcales</taxon>
        <taxon>Cellulomonadaceae</taxon>
        <taxon>Cellulomonas</taxon>
    </lineage>
</organism>
<evidence type="ECO:0000256" key="1">
    <source>
        <dbReference type="SAM" id="MobiDB-lite"/>
    </source>
</evidence>
<gene>
    <name evidence="2" type="ORF">CHO01_27570</name>
</gene>
<evidence type="ECO:0000313" key="2">
    <source>
        <dbReference type="EMBL" id="GEL47641.1"/>
    </source>
</evidence>
<dbReference type="EMBL" id="BJVQ01000043">
    <property type="protein sequence ID" value="GEL47641.1"/>
    <property type="molecule type" value="Genomic_DNA"/>
</dbReference>
<sequence length="163" mass="17219">MGYRSVIERQAAAPAAQTEGTVRDVASSTGDTPQGAGRLGFTAGQVVQEFGYDDDVDEDLRSGVEDITGAELVDEDYDDVVDGVVIWFRDEDGDLADTLMDAMTVLDDGGQIWVLTPKPGRGGHVGHDDIEEAATTAGLHATSTFSIAGDWSATRLGSRGRGR</sequence>
<dbReference type="Proteomes" id="UP000321723">
    <property type="component" value="Unassembled WGS sequence"/>
</dbReference>
<accession>A0A511FEH3</accession>
<feature type="region of interest" description="Disordered" evidence="1">
    <location>
        <begin position="9"/>
        <end position="39"/>
    </location>
</feature>
<evidence type="ECO:0000313" key="3">
    <source>
        <dbReference type="Proteomes" id="UP000321723"/>
    </source>
</evidence>